<evidence type="ECO:0000256" key="5">
    <source>
        <dbReference type="ARBA" id="ARBA00023136"/>
    </source>
</evidence>
<reference evidence="11" key="1">
    <citation type="submission" date="2011-02" db="EMBL/GenBank/DDBJ databases">
        <title>The Genome Sequence of Capsaspora owczarzaki ATCC 30864.</title>
        <authorList>
            <person name="Russ C."/>
            <person name="Cuomo C."/>
            <person name="Burger G."/>
            <person name="Gray M.W."/>
            <person name="Holland P.W.H."/>
            <person name="King N."/>
            <person name="Lang F.B.F."/>
            <person name="Roger A.J."/>
            <person name="Ruiz-Trillo I."/>
            <person name="Young S.K."/>
            <person name="Zeng Q."/>
            <person name="Gargeya S."/>
            <person name="Alvarado L."/>
            <person name="Berlin A."/>
            <person name="Chapman S.B."/>
            <person name="Chen Z."/>
            <person name="Freedman E."/>
            <person name="Gellesch M."/>
            <person name="Goldberg J."/>
            <person name="Griggs A."/>
            <person name="Gujja S."/>
            <person name="Heilman E."/>
            <person name="Heiman D."/>
            <person name="Howarth C."/>
            <person name="Mehta T."/>
            <person name="Neiman D."/>
            <person name="Pearson M."/>
            <person name="Roberts A."/>
            <person name="Saif S."/>
            <person name="Shea T."/>
            <person name="Shenoy N."/>
            <person name="Sisk P."/>
            <person name="Stolte C."/>
            <person name="Sykes S."/>
            <person name="White J."/>
            <person name="Yandava C."/>
            <person name="Haas B."/>
            <person name="Nusbaum C."/>
            <person name="Birren B."/>
        </authorList>
    </citation>
    <scope>NUCLEOTIDE SEQUENCE</scope>
    <source>
        <strain evidence="11">ATCC 30864</strain>
    </source>
</reference>
<dbReference type="InterPro" id="IPR044880">
    <property type="entry name" value="NCX_ion-bd_dom_sf"/>
</dbReference>
<keyword evidence="3 7" id="KW-0812">Transmembrane</keyword>
<keyword evidence="4 7" id="KW-1133">Transmembrane helix</keyword>
<keyword evidence="2" id="KW-0813">Transport</keyword>
<feature type="transmembrane region" description="Helical" evidence="7">
    <location>
        <begin position="415"/>
        <end position="434"/>
    </location>
</feature>
<feature type="transmembrane region" description="Helical" evidence="7">
    <location>
        <begin position="517"/>
        <end position="537"/>
    </location>
</feature>
<dbReference type="PANTHER" id="PTHR12266">
    <property type="entry name" value="NA+/CA2+ K+ INDEPENDENT EXCHANGER"/>
    <property type="match status" value="1"/>
</dbReference>
<organism evidence="10 11">
    <name type="scientific">Capsaspora owczarzaki (strain ATCC 30864)</name>
    <dbReference type="NCBI Taxonomy" id="595528"/>
    <lineage>
        <taxon>Eukaryota</taxon>
        <taxon>Filasterea</taxon>
        <taxon>Capsaspora</taxon>
    </lineage>
</organism>
<feature type="domain" description="Sodium/calcium exchanger membrane region" evidence="9">
    <location>
        <begin position="11"/>
        <end position="153"/>
    </location>
</feature>
<keyword evidence="5 7" id="KW-0472">Membrane</keyword>
<feature type="signal peptide" evidence="8">
    <location>
        <begin position="1"/>
        <end position="25"/>
    </location>
</feature>
<name>A0A0D2WWI1_CAPO3</name>
<gene>
    <name evidence="10" type="ORF">CAOG_007131</name>
</gene>
<dbReference type="PANTHER" id="PTHR12266:SF0">
    <property type="entry name" value="MITOCHONDRIAL SODIUM_CALCIUM EXCHANGER PROTEIN"/>
    <property type="match status" value="1"/>
</dbReference>
<dbReference type="STRING" id="595528.A0A0D2WWI1"/>
<dbReference type="GO" id="GO:0006874">
    <property type="term" value="P:intracellular calcium ion homeostasis"/>
    <property type="evidence" value="ECO:0007669"/>
    <property type="project" value="TreeGrafter"/>
</dbReference>
<evidence type="ECO:0000313" key="11">
    <source>
        <dbReference type="Proteomes" id="UP000008743"/>
    </source>
</evidence>
<feature type="domain" description="Sodium/calcium exchanger membrane region" evidence="9">
    <location>
        <begin position="449"/>
        <end position="569"/>
    </location>
</feature>
<dbReference type="GO" id="GO:0008324">
    <property type="term" value="F:monoatomic cation transmembrane transporter activity"/>
    <property type="evidence" value="ECO:0007669"/>
    <property type="project" value="TreeGrafter"/>
</dbReference>
<proteinExistence type="predicted"/>
<feature type="transmembrane region" description="Helical" evidence="7">
    <location>
        <begin position="388"/>
        <end position="409"/>
    </location>
</feature>
<feature type="transmembrane region" description="Helical" evidence="7">
    <location>
        <begin position="446"/>
        <end position="464"/>
    </location>
</feature>
<dbReference type="PhylomeDB" id="A0A0D2WWI1"/>
<feature type="transmembrane region" description="Helical" evidence="7">
    <location>
        <begin position="82"/>
        <end position="103"/>
    </location>
</feature>
<dbReference type="FunCoup" id="A0A0D2WWI1">
    <property type="interactions" value="31"/>
</dbReference>
<dbReference type="OrthoDB" id="407410at2759"/>
<dbReference type="InterPro" id="IPR004837">
    <property type="entry name" value="NaCa_Exmemb"/>
</dbReference>
<feature type="transmembrane region" description="Helical" evidence="7">
    <location>
        <begin position="646"/>
        <end position="665"/>
    </location>
</feature>
<feature type="transmembrane region" description="Helical" evidence="7">
    <location>
        <begin position="557"/>
        <end position="583"/>
    </location>
</feature>
<protein>
    <submittedName>
        <fullName evidence="10">Solute carrier family 24</fullName>
    </submittedName>
</protein>
<evidence type="ECO:0000256" key="2">
    <source>
        <dbReference type="ARBA" id="ARBA00022448"/>
    </source>
</evidence>
<evidence type="ECO:0000256" key="7">
    <source>
        <dbReference type="SAM" id="Phobius"/>
    </source>
</evidence>
<keyword evidence="11" id="KW-1185">Reference proteome</keyword>
<evidence type="ECO:0000256" key="1">
    <source>
        <dbReference type="ARBA" id="ARBA00004141"/>
    </source>
</evidence>
<feature type="chain" id="PRO_5002270233" evidence="8">
    <location>
        <begin position="26"/>
        <end position="685"/>
    </location>
</feature>
<comment type="subcellular location">
    <subcellularLocation>
        <location evidence="1">Membrane</location>
        <topology evidence="1">Multi-pass membrane protein</topology>
    </subcellularLocation>
</comment>
<dbReference type="GO" id="GO:0016020">
    <property type="term" value="C:membrane"/>
    <property type="evidence" value="ECO:0007669"/>
    <property type="project" value="UniProtKB-SubCell"/>
</dbReference>
<feature type="compositionally biased region" description="Low complexity" evidence="6">
    <location>
        <begin position="210"/>
        <end position="222"/>
    </location>
</feature>
<dbReference type="Gene3D" id="1.20.1420.30">
    <property type="entry name" value="NCX, central ion-binding region"/>
    <property type="match status" value="2"/>
</dbReference>
<dbReference type="Pfam" id="PF01699">
    <property type="entry name" value="Na_Ca_ex"/>
    <property type="match status" value="2"/>
</dbReference>
<sequence>MPLPAAMFILLFWLAFLFVMLGVTAQDYFVPALTVISDFLHLSQNVAGVTFLAFGNGAPDIFSVIAALTAAKDGAGFAVGELFGAGVFLTTVLVGAVSLVGHIKLTRRPFLRDVSFNIVTVSLILLLLWQGKIYLWQGACFIAIYTIYVCTVVFGRRLYQARKLKREAEARANGEVVDKPDRKSRDSDVSGDVSVAGGINSTGIAISVEPVDMPSTPTTPTTDEIDPDADGFLGHISRSIRSKSMKEVTENHHSRSRTTSPRPSGQHSIEAALSPSEALTTSLLGHPVLSSVPAGKAKTPRTSFVKDGTEHTPLMRTESDEQSLASTLSTTLPTLVGGLMPVDLEAWENDRWFHKAFQIFKIPIYVMLNPTCPVIDKDEQMHNWNKNLYVLQCLLAPIVGVLLTNLFATELGGGFTVWMLALIAGVLLSALVFFTSEYDRPPKYHTAFAFVGFAVAVVWIYATANEIVDLLETFGRVLTLSDALLGLTVLALGNSIGDFVANITVARFGFPNMAVSACYGAPLQNMLLGIGLASIVACTTIEDPYPFEMSSHMLASGLFFLGSLISSLIYVPLNGYGLTWFVWLPQGERNRLAVTSNHSSLLCPFFFRCLQIRCWPQVWHLSAGLVHCLLCDIHYARIRLKNSSSVMFRCCCCLHVAFFFFFFLYNKVQSGSYCRPNKLFLCKPS</sequence>
<keyword evidence="8" id="KW-0732">Signal</keyword>
<feature type="region of interest" description="Disordered" evidence="6">
    <location>
        <begin position="170"/>
        <end position="269"/>
    </location>
</feature>
<evidence type="ECO:0000256" key="6">
    <source>
        <dbReference type="SAM" id="MobiDB-lite"/>
    </source>
</evidence>
<feature type="transmembrane region" description="Helical" evidence="7">
    <location>
        <begin position="484"/>
        <end position="505"/>
    </location>
</feature>
<dbReference type="InterPro" id="IPR051359">
    <property type="entry name" value="CaCA_antiporter"/>
</dbReference>
<feature type="compositionally biased region" description="Basic and acidic residues" evidence="6">
    <location>
        <begin position="244"/>
        <end position="253"/>
    </location>
</feature>
<evidence type="ECO:0000256" key="3">
    <source>
        <dbReference type="ARBA" id="ARBA00022692"/>
    </source>
</evidence>
<dbReference type="InParanoid" id="A0A0D2WWI1"/>
<feature type="compositionally biased region" description="Basic and acidic residues" evidence="6">
    <location>
        <begin position="170"/>
        <end position="188"/>
    </location>
</feature>
<dbReference type="Proteomes" id="UP000008743">
    <property type="component" value="Unassembled WGS sequence"/>
</dbReference>
<evidence type="ECO:0000256" key="8">
    <source>
        <dbReference type="SAM" id="SignalP"/>
    </source>
</evidence>
<evidence type="ECO:0000256" key="4">
    <source>
        <dbReference type="ARBA" id="ARBA00022989"/>
    </source>
</evidence>
<feature type="transmembrane region" description="Helical" evidence="7">
    <location>
        <begin position="110"/>
        <end position="129"/>
    </location>
</feature>
<accession>A0A0D2WWI1</accession>
<dbReference type="EMBL" id="KE346372">
    <property type="protein sequence ID" value="KJE96878.1"/>
    <property type="molecule type" value="Genomic_DNA"/>
</dbReference>
<evidence type="ECO:0000259" key="9">
    <source>
        <dbReference type="Pfam" id="PF01699"/>
    </source>
</evidence>
<evidence type="ECO:0000313" key="10">
    <source>
        <dbReference type="EMBL" id="KJE96878.1"/>
    </source>
</evidence>
<feature type="transmembrane region" description="Helical" evidence="7">
    <location>
        <begin position="135"/>
        <end position="155"/>
    </location>
</feature>
<dbReference type="AlphaFoldDB" id="A0A0D2WWI1"/>